<dbReference type="EMBL" id="VANP01000006">
    <property type="protein sequence ID" value="TLP58690.1"/>
    <property type="molecule type" value="Genomic_DNA"/>
</dbReference>
<dbReference type="AlphaFoldDB" id="A0A5R8YYZ4"/>
<protein>
    <recommendedName>
        <fullName evidence="3">Aminoacyl-transfer RNA synthetases class-II family profile domain-containing protein</fullName>
    </recommendedName>
</protein>
<dbReference type="OrthoDB" id="583154at2"/>
<dbReference type="SUPFAM" id="SSF55681">
    <property type="entry name" value="Class II aaRS and biotin synthetases"/>
    <property type="match status" value="1"/>
</dbReference>
<dbReference type="InterPro" id="IPR045864">
    <property type="entry name" value="aa-tRNA-synth_II/BPL/LPL"/>
</dbReference>
<name>A0A5R8YYZ4_9ACTN</name>
<evidence type="ECO:0000313" key="1">
    <source>
        <dbReference type="EMBL" id="TLP58690.1"/>
    </source>
</evidence>
<dbReference type="Gene3D" id="3.30.930.10">
    <property type="entry name" value="Bira Bifunctional Protein, Domain 2"/>
    <property type="match status" value="1"/>
</dbReference>
<accession>A0A5R8YYZ4</accession>
<evidence type="ECO:0008006" key="3">
    <source>
        <dbReference type="Google" id="ProtNLM"/>
    </source>
</evidence>
<dbReference type="Proteomes" id="UP000309033">
    <property type="component" value="Unassembled WGS sequence"/>
</dbReference>
<evidence type="ECO:0000313" key="2">
    <source>
        <dbReference type="Proteomes" id="UP000309033"/>
    </source>
</evidence>
<comment type="caution">
    <text evidence="1">The sequence shown here is derived from an EMBL/GenBank/DDBJ whole genome shotgun (WGS) entry which is preliminary data.</text>
</comment>
<gene>
    <name evidence="1" type="ORF">FED44_17695</name>
</gene>
<proteinExistence type="predicted"/>
<keyword evidence="2" id="KW-1185">Reference proteome</keyword>
<sequence length="279" mass="30704">MTGLSGSRIAGGLAILGPEETALLRLLDDTFRRWAVEEGGGEISAPPIYPVDELANFDVYVNFPHLALVAGDLRAPVAGPAGGRFSPEQIAGPRLGLPTATCFGAYLYYRDRTVPADTLVTLVNRCFRGESHFDGLRRLLTFQMREIVAIGSYEHTQDVIARYRTQIEELLGALSLDVTVEAASDPFFQRDGARALLQRMQPVKYEFQVDDLAIASVNTHRNFFGERCRIGLEPDGGTAFTGCVAFGLERWVSVLVGRYGSAGRAHEKVERALRERQLV</sequence>
<organism evidence="1 2">
    <name type="scientific">Microbispora triticiradicis</name>
    <dbReference type="NCBI Taxonomy" id="2200763"/>
    <lineage>
        <taxon>Bacteria</taxon>
        <taxon>Bacillati</taxon>
        <taxon>Actinomycetota</taxon>
        <taxon>Actinomycetes</taxon>
        <taxon>Streptosporangiales</taxon>
        <taxon>Streptosporangiaceae</taxon>
        <taxon>Microbispora</taxon>
    </lineage>
</organism>
<reference evidence="1" key="1">
    <citation type="submission" date="2019-05" db="EMBL/GenBank/DDBJ databases">
        <title>Isolation, diversity and antifungal activity of Actinobacteria from wheat.</title>
        <authorList>
            <person name="Yu B."/>
        </authorList>
    </citation>
    <scope>NUCLEOTIDE SEQUENCE [LARGE SCALE GENOMIC DNA]</scope>
    <source>
        <strain evidence="1">NEAU-HEGS1-5</strain>
    </source>
</reference>